<dbReference type="SUPFAM" id="SSF90123">
    <property type="entry name" value="ABC transporter transmembrane region"/>
    <property type="match status" value="1"/>
</dbReference>
<dbReference type="RefSeq" id="WP_106002050.1">
    <property type="nucleotide sequence ID" value="NZ_CP027527.1"/>
</dbReference>
<dbReference type="InterPro" id="IPR005898">
    <property type="entry name" value="Cyc_pep_transpt_SyrD/YojI"/>
</dbReference>
<dbReference type="PANTHER" id="PTHR43553:SF11">
    <property type="entry name" value="ABC TRANSPORTER ATP-BINDING_PERMEASE PROTEIN YOJI"/>
    <property type="match status" value="1"/>
</dbReference>
<comment type="subcellular location">
    <subcellularLocation>
        <location evidence="1">Cell membrane</location>
        <topology evidence="1">Multi-pass membrane protein</topology>
    </subcellularLocation>
</comment>
<evidence type="ECO:0000256" key="8">
    <source>
        <dbReference type="SAM" id="Phobius"/>
    </source>
</evidence>
<evidence type="ECO:0000256" key="6">
    <source>
        <dbReference type="ARBA" id="ARBA00022989"/>
    </source>
</evidence>
<accession>A4TWC1</accession>
<sequence length="543" mass="60099">MHVLRLVSTGTTTGFRHLLVVTCLAGLANAALLGMINQAAERAALASPFDGEALLIYICLFGFFFLADRASLREANQLVQHRLEALRLRVVGKLRRVDLRTLENLGQGEIFATVAQEINHLSQSLPLLVSAAQSLFLLAFCLLYIATLSLIAFLVVTGFTALGLALFWLRRRKLDHELMRVHGQEAEMLDTLAHFTQGFQEIRLNGDKNDALFRRFTQVVDDLQNRVVGVGGKWVVLLQFGNAFLYALVGAVIFILPLFFQGYTDVIYKITAAAIFCVGPVTAITAAAPLYTKADMGLGHVARLEQRLNLKRGPMPVVTTSRFAGFSTIACRDLGFSYRDEAGEVTFTSGPLDLTLTRGETVFVVGGNGSGKSTAMKLLCGLYTPDTGTIEVDGTVIGDSERQDYRELFAAVFADFHLFDRLYGLDDIDPDQVQALITRMELTDKVSFAQGRFSTTVLSTGQRKRLAMIVALLQDRDIYLFDEWAADQDAHFRELFYTVLLPELKQRGKTVLAVTHDDRFWHCCDRRLSMDLGVLTAETGGTA</sequence>
<gene>
    <name evidence="11" type="ORF">MGR_1753</name>
</gene>
<feature type="transmembrane region" description="Helical" evidence="8">
    <location>
        <begin position="125"/>
        <end position="145"/>
    </location>
</feature>
<dbReference type="Gene3D" id="1.20.1560.10">
    <property type="entry name" value="ABC transporter type 1, transmembrane domain"/>
    <property type="match status" value="1"/>
</dbReference>
<keyword evidence="2" id="KW-0813">Transport</keyword>
<dbReference type="NCBIfam" id="TIGR01194">
    <property type="entry name" value="cyc_pep_trnsptr"/>
    <property type="match status" value="1"/>
</dbReference>
<feature type="transmembrane region" description="Helical" evidence="8">
    <location>
        <begin position="54"/>
        <end position="72"/>
    </location>
</feature>
<feature type="domain" description="ABC transmembrane type-1" evidence="10">
    <location>
        <begin position="18"/>
        <end position="293"/>
    </location>
</feature>
<keyword evidence="3 8" id="KW-0812">Transmembrane</keyword>
<name>A4TWC1_9PROT</name>
<dbReference type="GO" id="GO:0140359">
    <property type="term" value="F:ABC-type transporter activity"/>
    <property type="evidence" value="ECO:0007669"/>
    <property type="project" value="InterPro"/>
</dbReference>
<dbReference type="GO" id="GO:0016887">
    <property type="term" value="F:ATP hydrolysis activity"/>
    <property type="evidence" value="ECO:0007669"/>
    <property type="project" value="InterPro"/>
</dbReference>
<dbReference type="PROSITE" id="PS50929">
    <property type="entry name" value="ABC_TM1F"/>
    <property type="match status" value="1"/>
</dbReference>
<feature type="transmembrane region" description="Helical" evidence="8">
    <location>
        <begin position="243"/>
        <end position="260"/>
    </location>
</feature>
<dbReference type="InterPro" id="IPR011527">
    <property type="entry name" value="ABC1_TM_dom"/>
</dbReference>
<dbReference type="GO" id="GO:0015833">
    <property type="term" value="P:peptide transport"/>
    <property type="evidence" value="ECO:0007669"/>
    <property type="project" value="InterPro"/>
</dbReference>
<organism evidence="11">
    <name type="scientific">Magnetospirillum gryphiswaldense</name>
    <dbReference type="NCBI Taxonomy" id="55518"/>
    <lineage>
        <taxon>Bacteria</taxon>
        <taxon>Pseudomonadati</taxon>
        <taxon>Pseudomonadota</taxon>
        <taxon>Alphaproteobacteria</taxon>
        <taxon>Rhodospirillales</taxon>
        <taxon>Rhodospirillaceae</taxon>
        <taxon>Magnetospirillum</taxon>
    </lineage>
</organism>
<evidence type="ECO:0000259" key="10">
    <source>
        <dbReference type="PROSITE" id="PS50929"/>
    </source>
</evidence>
<evidence type="ECO:0000259" key="9">
    <source>
        <dbReference type="PROSITE" id="PS50893"/>
    </source>
</evidence>
<dbReference type="Gene3D" id="3.40.50.300">
    <property type="entry name" value="P-loop containing nucleotide triphosphate hydrolases"/>
    <property type="match status" value="1"/>
</dbReference>
<dbReference type="InterPro" id="IPR003593">
    <property type="entry name" value="AAA+_ATPase"/>
</dbReference>
<dbReference type="InterPro" id="IPR036640">
    <property type="entry name" value="ABC1_TM_sf"/>
</dbReference>
<dbReference type="AlphaFoldDB" id="A4TWC1"/>
<dbReference type="GO" id="GO:0005524">
    <property type="term" value="F:ATP binding"/>
    <property type="evidence" value="ECO:0007669"/>
    <property type="project" value="UniProtKB-KW"/>
</dbReference>
<feature type="transmembrane region" description="Helical" evidence="8">
    <location>
        <begin position="151"/>
        <end position="169"/>
    </location>
</feature>
<evidence type="ECO:0000256" key="4">
    <source>
        <dbReference type="ARBA" id="ARBA00022741"/>
    </source>
</evidence>
<dbReference type="InterPro" id="IPR003439">
    <property type="entry name" value="ABC_transporter-like_ATP-bd"/>
</dbReference>
<evidence type="ECO:0000256" key="2">
    <source>
        <dbReference type="ARBA" id="ARBA00022448"/>
    </source>
</evidence>
<evidence type="ECO:0000256" key="5">
    <source>
        <dbReference type="ARBA" id="ARBA00022840"/>
    </source>
</evidence>
<proteinExistence type="predicted"/>
<keyword evidence="5 11" id="KW-0067">ATP-binding</keyword>
<dbReference type="SUPFAM" id="SSF52540">
    <property type="entry name" value="P-loop containing nucleoside triphosphate hydrolases"/>
    <property type="match status" value="1"/>
</dbReference>
<feature type="domain" description="ABC transporter" evidence="9">
    <location>
        <begin position="329"/>
        <end position="543"/>
    </location>
</feature>
<evidence type="ECO:0000256" key="3">
    <source>
        <dbReference type="ARBA" id="ARBA00022692"/>
    </source>
</evidence>
<evidence type="ECO:0000256" key="1">
    <source>
        <dbReference type="ARBA" id="ARBA00004651"/>
    </source>
</evidence>
<keyword evidence="4" id="KW-0547">Nucleotide-binding</keyword>
<dbReference type="EMBL" id="CU459003">
    <property type="protein sequence ID" value="CAM74928.1"/>
    <property type="molecule type" value="Genomic_DNA"/>
</dbReference>
<evidence type="ECO:0000313" key="11">
    <source>
        <dbReference type="EMBL" id="CAM74928.1"/>
    </source>
</evidence>
<dbReference type="PROSITE" id="PS50893">
    <property type="entry name" value="ABC_TRANSPORTER_2"/>
    <property type="match status" value="1"/>
</dbReference>
<dbReference type="SMART" id="SM00382">
    <property type="entry name" value="AAA"/>
    <property type="match status" value="1"/>
</dbReference>
<protein>
    <submittedName>
        <fullName evidence="11">ABC transporter, ATP-binding/permease protein</fullName>
    </submittedName>
</protein>
<evidence type="ECO:0000256" key="7">
    <source>
        <dbReference type="ARBA" id="ARBA00023136"/>
    </source>
</evidence>
<dbReference type="Pfam" id="PF00005">
    <property type="entry name" value="ABC_tran"/>
    <property type="match status" value="1"/>
</dbReference>
<dbReference type="InterPro" id="IPR050095">
    <property type="entry name" value="ECF_ABC_transporter_ATP-bd"/>
</dbReference>
<dbReference type="GO" id="GO:1904680">
    <property type="term" value="F:peptide transmembrane transporter activity"/>
    <property type="evidence" value="ECO:0007669"/>
    <property type="project" value="InterPro"/>
</dbReference>
<feature type="transmembrane region" description="Helical" evidence="8">
    <location>
        <begin position="266"/>
        <end position="291"/>
    </location>
</feature>
<keyword evidence="7 8" id="KW-0472">Membrane</keyword>
<dbReference type="InterPro" id="IPR027417">
    <property type="entry name" value="P-loop_NTPase"/>
</dbReference>
<reference evidence="11" key="1">
    <citation type="journal article" date="2007" name="J. Bacteriol.">
        <title>Comparative genome analysis of four magnetotactic bacteria reveals a complex set of group-specific genes implicated in magnetosome biomineralization and function.</title>
        <authorList>
            <person name="Richter M."/>
            <person name="Kube M."/>
            <person name="Bazylinski D.A."/>
            <person name="Lombardot T."/>
            <person name="Gloeckner F.O."/>
            <person name="Reinhardt R."/>
            <person name="Schueler D."/>
        </authorList>
    </citation>
    <scope>NUCLEOTIDE SEQUENCE</scope>
    <source>
        <strain evidence="11">MSR-1</strain>
    </source>
</reference>
<dbReference type="GO" id="GO:0043190">
    <property type="term" value="C:ATP-binding cassette (ABC) transporter complex"/>
    <property type="evidence" value="ECO:0007669"/>
    <property type="project" value="TreeGrafter"/>
</dbReference>
<dbReference type="PANTHER" id="PTHR43553">
    <property type="entry name" value="HEAVY METAL TRANSPORTER"/>
    <property type="match status" value="1"/>
</dbReference>
<keyword evidence="6 8" id="KW-1133">Transmembrane helix</keyword>